<evidence type="ECO:0000313" key="1">
    <source>
        <dbReference type="EMBL" id="NYS26240.1"/>
    </source>
</evidence>
<gene>
    <name evidence="1" type="ORF">HUK65_14715</name>
</gene>
<accession>A0A7Z0KZH4</accession>
<dbReference type="EMBL" id="JACBXS010000037">
    <property type="protein sequence ID" value="NYS26240.1"/>
    <property type="molecule type" value="Genomic_DNA"/>
</dbReference>
<organism evidence="1 2">
    <name type="scientific">Rhabdonatronobacter sediminivivens</name>
    <dbReference type="NCBI Taxonomy" id="2743469"/>
    <lineage>
        <taxon>Bacteria</taxon>
        <taxon>Pseudomonadati</taxon>
        <taxon>Pseudomonadota</taxon>
        <taxon>Alphaproteobacteria</taxon>
        <taxon>Rhodobacterales</taxon>
        <taxon>Paracoccaceae</taxon>
        <taxon>Rhabdonatronobacter</taxon>
    </lineage>
</organism>
<dbReference type="AlphaFoldDB" id="A0A7Z0KZH4"/>
<proteinExistence type="predicted"/>
<sequence>MHWQRWFAHDPNRPRAFTLGATGWAHDPRALTSRFAQTLDEGRDATQAGFHEGRPVLLHAKIDTPAGGLIRVAVPVGTD</sequence>
<dbReference type="Proteomes" id="UP000529417">
    <property type="component" value="Unassembled WGS sequence"/>
</dbReference>
<comment type="caution">
    <text evidence="1">The sequence shown here is derived from an EMBL/GenBank/DDBJ whole genome shotgun (WGS) entry which is preliminary data.</text>
</comment>
<protein>
    <submittedName>
        <fullName evidence="1">Uncharacterized protein</fullName>
    </submittedName>
</protein>
<evidence type="ECO:0000313" key="2">
    <source>
        <dbReference type="Proteomes" id="UP000529417"/>
    </source>
</evidence>
<name>A0A7Z0KZH4_9RHOB</name>
<reference evidence="1 2" key="1">
    <citation type="journal article" date="2000" name="Arch. Microbiol.">
        <title>Rhodobaca bogoriensis gen. nov. and sp. nov., an alkaliphilic purple nonsulfur bacterium from African Rift Valley soda lakes.</title>
        <authorList>
            <person name="Milford A.D."/>
            <person name="Achenbach L.A."/>
            <person name="Jung D.O."/>
            <person name="Madigan M.T."/>
        </authorList>
    </citation>
    <scope>NUCLEOTIDE SEQUENCE [LARGE SCALE GENOMIC DNA]</scope>
    <source>
        <strain evidence="1 2">2376</strain>
    </source>
</reference>
<keyword evidence="2" id="KW-1185">Reference proteome</keyword>